<comment type="subcellular location">
    <subcellularLocation>
        <location evidence="1">Nucleus</location>
    </subcellularLocation>
</comment>
<dbReference type="AlphaFoldDB" id="A0A1V9WY65"/>
<dbReference type="InterPro" id="IPR027417">
    <property type="entry name" value="P-loop_NTPase"/>
</dbReference>
<dbReference type="STRING" id="418985.A0A1V9WY65"/>
<proteinExistence type="predicted"/>
<keyword evidence="2 3" id="KW-0175">Coiled coil</keyword>
<comment type="caution">
    <text evidence="5">The sequence shown here is derived from an EMBL/GenBank/DDBJ whole genome shotgun (WGS) entry which is preliminary data.</text>
</comment>
<dbReference type="Gene3D" id="3.40.50.300">
    <property type="entry name" value="P-loop containing nucleotide triphosphate hydrolases"/>
    <property type="match status" value="1"/>
</dbReference>
<feature type="coiled-coil region" evidence="3">
    <location>
        <begin position="417"/>
        <end position="444"/>
    </location>
</feature>
<dbReference type="GO" id="GO:0005694">
    <property type="term" value="C:chromosome"/>
    <property type="evidence" value="ECO:0007669"/>
    <property type="project" value="InterPro"/>
</dbReference>
<dbReference type="GO" id="GO:0051276">
    <property type="term" value="P:chromosome organization"/>
    <property type="evidence" value="ECO:0007669"/>
    <property type="project" value="InterPro"/>
</dbReference>
<sequence length="731" mass="83412">MEPPERIQIASMQIEHFRSFDNVYEVRFCSRVTAVVGPNWSGKSNILSALIFGLGRTPEEMCVDDVRSLINDNYARKCRETGQEAYCAVTVLIEGDGRTVPFTRYLYENKHEIYQIDQERCDVAKFRERVTGYGIDVDSWGLVLRQGSIANMVGSTPRSMSMLIEKLSGSHQLTESVNEAEGHLRETLTELVNAKAEFRHLVLEARKMKSYSKTEELRAESIKKEKMLGLAKVWQADEKIRICQNEIENIPEDEEEKARLQALKEERHSVYELLQNCTKKVVCYETSVATARDELRISNRKKQETSVQHSEADERLKTLTARKLKINDCIRETKEKLQDAEAKLPVAKEKVDMSRSALEPVQVNADVLIQLWNLEDQFKKGNPAAFTKAESLEEVRWAFTDAFENLSAEVKFRETKAQLIKDELQTLKQRRDVFERQLDTLDTDIRPVRIRLEELKAMFDKACKEHALQVTKVCELNMQRRLVKAQSERKIRLRETEQVLDRLTALFGSSRVLGVISNLVSPCKPAYAAAVRQVLGPYMQAVVVDSRNTLKECVAYLKTSQEPSIQMLVLPLTAPAYRPLPKTAEGRVALFSSICLVSPSLPLHIQDRIWHLIADLCSDVLFCDDVSSIKMIATSKGHRFSVVMSDGSFLSKNGVFEICPQVMRSSSTDSTAEDVLEQLSMAKAELRETESILGRITELHHLKQKYMSMKQQHRDAQSRLELLTKEVSKQN</sequence>
<evidence type="ECO:0000313" key="5">
    <source>
        <dbReference type="EMBL" id="OQR66111.1"/>
    </source>
</evidence>
<dbReference type="SUPFAM" id="SSF52540">
    <property type="entry name" value="P-loop containing nucleoside triphosphate hydrolases"/>
    <property type="match status" value="1"/>
</dbReference>
<feature type="coiled-coil region" evidence="3">
    <location>
        <begin position="672"/>
        <end position="726"/>
    </location>
</feature>
<evidence type="ECO:0000256" key="1">
    <source>
        <dbReference type="ARBA" id="ARBA00004123"/>
    </source>
</evidence>
<dbReference type="EMBL" id="MNPL01033672">
    <property type="protein sequence ID" value="OQR66111.1"/>
    <property type="molecule type" value="Genomic_DNA"/>
</dbReference>
<gene>
    <name evidence="5" type="ORF">BIW11_14369</name>
</gene>
<keyword evidence="6" id="KW-1185">Reference proteome</keyword>
<protein>
    <submittedName>
        <fullName evidence="5">Structural maintenance of chromosomes 1 protein (ISS)</fullName>
    </submittedName>
</protein>
<dbReference type="GO" id="GO:0005634">
    <property type="term" value="C:nucleus"/>
    <property type="evidence" value="ECO:0007669"/>
    <property type="project" value="UniProtKB-SubCell"/>
</dbReference>
<feature type="domain" description="SMC hinge" evidence="4">
    <location>
        <begin position="510"/>
        <end position="632"/>
    </location>
</feature>
<reference evidence="5 6" key="1">
    <citation type="journal article" date="2017" name="Gigascience">
        <title>Draft genome of the honey bee ectoparasitic mite, Tropilaelaps mercedesae, is shaped by the parasitic life history.</title>
        <authorList>
            <person name="Dong X."/>
            <person name="Armstrong S.D."/>
            <person name="Xia D."/>
            <person name="Makepeace B.L."/>
            <person name="Darby A.C."/>
            <person name="Kadowaki T."/>
        </authorList>
    </citation>
    <scope>NUCLEOTIDE SEQUENCE [LARGE SCALE GENOMIC DNA]</scope>
    <source>
        <strain evidence="5">Wuxi-XJTLU</strain>
    </source>
</reference>
<name>A0A1V9WY65_9ACAR</name>
<accession>A0A1V9WY65</accession>
<dbReference type="SMART" id="SM00968">
    <property type="entry name" value="SMC_hinge"/>
    <property type="match status" value="1"/>
</dbReference>
<dbReference type="Gene3D" id="1.20.1060.20">
    <property type="match status" value="1"/>
</dbReference>
<dbReference type="PANTHER" id="PTHR18937">
    <property type="entry name" value="STRUCTURAL MAINTENANCE OF CHROMOSOMES SMC FAMILY MEMBER"/>
    <property type="match status" value="1"/>
</dbReference>
<dbReference type="SUPFAM" id="SSF75553">
    <property type="entry name" value="Smc hinge domain"/>
    <property type="match status" value="1"/>
</dbReference>
<evidence type="ECO:0000313" key="6">
    <source>
        <dbReference type="Proteomes" id="UP000192247"/>
    </source>
</evidence>
<dbReference type="InParanoid" id="A0A1V9WY65"/>
<evidence type="ECO:0000256" key="2">
    <source>
        <dbReference type="ARBA" id="ARBA00023054"/>
    </source>
</evidence>
<feature type="coiled-coil region" evidence="3">
    <location>
        <begin position="323"/>
        <end position="350"/>
    </location>
</feature>
<dbReference type="InterPro" id="IPR003395">
    <property type="entry name" value="RecF/RecN/SMC_N"/>
</dbReference>
<dbReference type="Proteomes" id="UP000192247">
    <property type="component" value="Unassembled WGS sequence"/>
</dbReference>
<dbReference type="GO" id="GO:0005524">
    <property type="term" value="F:ATP binding"/>
    <property type="evidence" value="ECO:0007669"/>
    <property type="project" value="InterPro"/>
</dbReference>
<dbReference type="InterPro" id="IPR036277">
    <property type="entry name" value="SMC_hinge_sf"/>
</dbReference>
<evidence type="ECO:0000259" key="4">
    <source>
        <dbReference type="SMART" id="SM00968"/>
    </source>
</evidence>
<dbReference type="OrthoDB" id="431497at2759"/>
<organism evidence="5 6">
    <name type="scientific">Tropilaelaps mercedesae</name>
    <dbReference type="NCBI Taxonomy" id="418985"/>
    <lineage>
        <taxon>Eukaryota</taxon>
        <taxon>Metazoa</taxon>
        <taxon>Ecdysozoa</taxon>
        <taxon>Arthropoda</taxon>
        <taxon>Chelicerata</taxon>
        <taxon>Arachnida</taxon>
        <taxon>Acari</taxon>
        <taxon>Parasitiformes</taxon>
        <taxon>Mesostigmata</taxon>
        <taxon>Gamasina</taxon>
        <taxon>Dermanyssoidea</taxon>
        <taxon>Laelapidae</taxon>
        <taxon>Tropilaelaps</taxon>
    </lineage>
</organism>
<evidence type="ECO:0000256" key="3">
    <source>
        <dbReference type="SAM" id="Coils"/>
    </source>
</evidence>
<dbReference type="InterPro" id="IPR010935">
    <property type="entry name" value="SMC_hinge"/>
</dbReference>
<dbReference type="Pfam" id="PF02463">
    <property type="entry name" value="SMC_N"/>
    <property type="match status" value="1"/>
</dbReference>
<dbReference type="Pfam" id="PF06470">
    <property type="entry name" value="SMC_hinge"/>
    <property type="match status" value="1"/>
</dbReference>